<dbReference type="EMBL" id="JAWIIV010000002">
    <property type="protein sequence ID" value="MEC4718254.1"/>
    <property type="molecule type" value="Genomic_DNA"/>
</dbReference>
<accession>A0ABU6J3P0</accession>
<sequence>MDIRVNMALVRVHAVIHPDANPDVSNERVVDLLWEAKSLGLSDADAGHSQPPPMFVGEAELTHWWEDGQGLAASLEEMRLCSSCHDGTGHPCPIHG</sequence>
<gene>
    <name evidence="1" type="ORF">RY831_03780</name>
</gene>
<reference evidence="1 2" key="1">
    <citation type="submission" date="2023-10" db="EMBL/GenBank/DDBJ databases">
        <title>Noviherbaspirillum sp. CPCC 100848 genome assembly.</title>
        <authorList>
            <person name="Li X.Y."/>
            <person name="Fang X.M."/>
        </authorList>
    </citation>
    <scope>NUCLEOTIDE SEQUENCE [LARGE SCALE GENOMIC DNA]</scope>
    <source>
        <strain evidence="1 2">CPCC 100848</strain>
    </source>
</reference>
<protein>
    <submittedName>
        <fullName evidence="1">Uncharacterized protein</fullName>
    </submittedName>
</protein>
<comment type="caution">
    <text evidence="1">The sequence shown here is derived from an EMBL/GenBank/DDBJ whole genome shotgun (WGS) entry which is preliminary data.</text>
</comment>
<keyword evidence="2" id="KW-1185">Reference proteome</keyword>
<evidence type="ECO:0000313" key="2">
    <source>
        <dbReference type="Proteomes" id="UP001352263"/>
    </source>
</evidence>
<organism evidence="1 2">
    <name type="scientific">Noviherbaspirillum album</name>
    <dbReference type="NCBI Taxonomy" id="3080276"/>
    <lineage>
        <taxon>Bacteria</taxon>
        <taxon>Pseudomonadati</taxon>
        <taxon>Pseudomonadota</taxon>
        <taxon>Betaproteobacteria</taxon>
        <taxon>Burkholderiales</taxon>
        <taxon>Oxalobacteraceae</taxon>
        <taxon>Noviherbaspirillum</taxon>
    </lineage>
</organism>
<proteinExistence type="predicted"/>
<name>A0ABU6J3P0_9BURK</name>
<dbReference type="Proteomes" id="UP001352263">
    <property type="component" value="Unassembled WGS sequence"/>
</dbReference>
<dbReference type="RefSeq" id="WP_326505005.1">
    <property type="nucleotide sequence ID" value="NZ_JAWIIV010000002.1"/>
</dbReference>
<evidence type="ECO:0000313" key="1">
    <source>
        <dbReference type="EMBL" id="MEC4718254.1"/>
    </source>
</evidence>